<dbReference type="EMBL" id="BARS01003314">
    <property type="protein sequence ID" value="GAF80958.1"/>
    <property type="molecule type" value="Genomic_DNA"/>
</dbReference>
<comment type="caution">
    <text evidence="1">The sequence shown here is derived from an EMBL/GenBank/DDBJ whole genome shotgun (WGS) entry which is preliminary data.</text>
</comment>
<sequence>MVNKSRIQSNLNQIEKLYQKYMSGRRGLYFSKLAIIEACGWIEESMDNILRGYANKRLKEPKNLRSVENLIKRTYGFHYEDNFRDMLIHIIGIIKLEILEQIFDQHKFTQMTRANSGL</sequence>
<name>X0SIU2_9ZZZZ</name>
<proteinExistence type="predicted"/>
<reference evidence="1" key="1">
    <citation type="journal article" date="2014" name="Front. Microbiol.">
        <title>High frequency of phylogenetically diverse reductive dehalogenase-homologous genes in deep subseafloor sedimentary metagenomes.</title>
        <authorList>
            <person name="Kawai M."/>
            <person name="Futagami T."/>
            <person name="Toyoda A."/>
            <person name="Takaki Y."/>
            <person name="Nishi S."/>
            <person name="Hori S."/>
            <person name="Arai W."/>
            <person name="Tsubouchi T."/>
            <person name="Morono Y."/>
            <person name="Uchiyama I."/>
            <person name="Ito T."/>
            <person name="Fujiyama A."/>
            <person name="Inagaki F."/>
            <person name="Takami H."/>
        </authorList>
    </citation>
    <scope>NUCLEOTIDE SEQUENCE</scope>
    <source>
        <strain evidence="1">Expedition CK06-06</strain>
    </source>
</reference>
<gene>
    <name evidence="1" type="ORF">S01H1_06415</name>
</gene>
<accession>X0SIU2</accession>
<dbReference type="AlphaFoldDB" id="X0SIU2"/>
<evidence type="ECO:0000313" key="1">
    <source>
        <dbReference type="EMBL" id="GAF80958.1"/>
    </source>
</evidence>
<protein>
    <submittedName>
        <fullName evidence="1">Uncharacterized protein</fullName>
    </submittedName>
</protein>
<feature type="non-terminal residue" evidence="1">
    <location>
        <position position="118"/>
    </location>
</feature>
<organism evidence="1">
    <name type="scientific">marine sediment metagenome</name>
    <dbReference type="NCBI Taxonomy" id="412755"/>
    <lineage>
        <taxon>unclassified sequences</taxon>
        <taxon>metagenomes</taxon>
        <taxon>ecological metagenomes</taxon>
    </lineage>
</organism>